<dbReference type="Pfam" id="PF13324">
    <property type="entry name" value="GCIP_N"/>
    <property type="match status" value="1"/>
</dbReference>
<dbReference type="PANTHER" id="PTHR15492">
    <property type="entry name" value="CYCLIN D1-BINDING PROTEIN 1"/>
    <property type="match status" value="1"/>
</dbReference>
<evidence type="ECO:0000256" key="2">
    <source>
        <dbReference type="ARBA" id="ARBA00004496"/>
    </source>
</evidence>
<dbReference type="InterPro" id="IPR049318">
    <property type="entry name" value="GCIP_C"/>
</dbReference>
<keyword evidence="4" id="KW-0963">Cytoplasm</keyword>
<evidence type="ECO:0000256" key="4">
    <source>
        <dbReference type="ARBA" id="ARBA00022490"/>
    </source>
</evidence>
<dbReference type="InterPro" id="IPR049317">
    <property type="entry name" value="GCIP-like_N"/>
</dbReference>
<name>A0AAE1UPS5_9EUCA</name>
<feature type="compositionally biased region" description="Acidic residues" evidence="7">
    <location>
        <begin position="199"/>
        <end position="209"/>
    </location>
</feature>
<dbReference type="PANTHER" id="PTHR15492:SF1">
    <property type="entry name" value="CYCLIN-D1-BINDING PROTEIN 1"/>
    <property type="match status" value="1"/>
</dbReference>
<evidence type="ECO:0008006" key="12">
    <source>
        <dbReference type="Google" id="ProtNLM"/>
    </source>
</evidence>
<feature type="domain" description="Cyclin-D1-binding protein 1-like C-terminal" evidence="9">
    <location>
        <begin position="201"/>
        <end position="297"/>
    </location>
</feature>
<dbReference type="Pfam" id="PF20936">
    <property type="entry name" value="GCIP_C"/>
    <property type="match status" value="1"/>
</dbReference>
<dbReference type="Gene3D" id="1.20.1420.10">
    <property type="entry name" value="Talin, central domain"/>
    <property type="match status" value="1"/>
</dbReference>
<reference evidence="10" key="1">
    <citation type="submission" date="2023-11" db="EMBL/GenBank/DDBJ databases">
        <title>Genome assemblies of two species of porcelain crab, Petrolisthes cinctipes and Petrolisthes manimaculis (Anomura: Porcellanidae).</title>
        <authorList>
            <person name="Angst P."/>
        </authorList>
    </citation>
    <scope>NUCLEOTIDE SEQUENCE</scope>
    <source>
        <strain evidence="10">PB745_02</strain>
        <tissue evidence="10">Gill</tissue>
    </source>
</reference>
<keyword evidence="11" id="KW-1185">Reference proteome</keyword>
<organism evidence="10 11">
    <name type="scientific">Petrolisthes manimaculis</name>
    <dbReference type="NCBI Taxonomy" id="1843537"/>
    <lineage>
        <taxon>Eukaryota</taxon>
        <taxon>Metazoa</taxon>
        <taxon>Ecdysozoa</taxon>
        <taxon>Arthropoda</taxon>
        <taxon>Crustacea</taxon>
        <taxon>Multicrustacea</taxon>
        <taxon>Malacostraca</taxon>
        <taxon>Eumalacostraca</taxon>
        <taxon>Eucarida</taxon>
        <taxon>Decapoda</taxon>
        <taxon>Pleocyemata</taxon>
        <taxon>Anomura</taxon>
        <taxon>Galatheoidea</taxon>
        <taxon>Porcellanidae</taxon>
        <taxon>Petrolisthes</taxon>
    </lineage>
</organism>
<comment type="subcellular location">
    <subcellularLocation>
        <location evidence="2">Cytoplasm</location>
    </subcellularLocation>
    <subcellularLocation>
        <location evidence="1">Nucleus</location>
    </subcellularLocation>
</comment>
<comment type="similarity">
    <text evidence="3">Belongs to the CCNDBP1 family.</text>
</comment>
<sequence>MTSPTAPLENILQNSIENLLAAEKQIQEKDGHKESSDTSLETFQKDIIAVAKKLAFECTKICISFTKPPLPTASETSSLLSAVEGTVICLVAVWYKLPANSGITLKEEVRYAVVHAIQSTRQLLKLIKDEGGEAVEFKYRQSTGIVWQGCNKIEKCSENNKAAVLKGLEEQSKMVYDAFTEISEAMEGDGSGWNSLGIDSEDEEEEEEEKWSNEDKDLITPVVNLIKAAKILFKRVMAAVERGGLCETVSQVEELDQLYQDCNQVSAIVDVLILELYPPLNVPNMQDQSQLLVSQVGASLKTAVKSHVTGEEDQPHLEFLQKAVEHNLNSLKEKLSQR</sequence>
<evidence type="ECO:0000256" key="7">
    <source>
        <dbReference type="SAM" id="MobiDB-lite"/>
    </source>
</evidence>
<evidence type="ECO:0000313" key="11">
    <source>
        <dbReference type="Proteomes" id="UP001292094"/>
    </source>
</evidence>
<comment type="caution">
    <text evidence="10">The sequence shown here is derived from an EMBL/GenBank/DDBJ whole genome shotgun (WGS) entry which is preliminary data.</text>
</comment>
<evidence type="ECO:0000256" key="1">
    <source>
        <dbReference type="ARBA" id="ARBA00004123"/>
    </source>
</evidence>
<feature type="region of interest" description="Disordered" evidence="7">
    <location>
        <begin position="189"/>
        <end position="213"/>
    </location>
</feature>
<proteinExistence type="inferred from homology"/>
<dbReference type="GO" id="GO:0005634">
    <property type="term" value="C:nucleus"/>
    <property type="evidence" value="ECO:0007669"/>
    <property type="project" value="UniProtKB-SubCell"/>
</dbReference>
<gene>
    <name evidence="10" type="ORF">Pmani_003106</name>
</gene>
<dbReference type="Gene3D" id="1.20.1410.10">
    <property type="entry name" value="I/LWEQ domain"/>
    <property type="match status" value="1"/>
</dbReference>
<feature type="domain" description="Cyclin-D1-binding protein 1-like N-terminal" evidence="8">
    <location>
        <begin position="47"/>
        <end position="187"/>
    </location>
</feature>
<protein>
    <recommendedName>
        <fullName evidence="12">Cyclin-D1-binding protein 1</fullName>
    </recommendedName>
</protein>
<dbReference type="AlphaFoldDB" id="A0AAE1UPS5"/>
<evidence type="ECO:0000259" key="9">
    <source>
        <dbReference type="Pfam" id="PF20936"/>
    </source>
</evidence>
<keyword evidence="5" id="KW-0539">Nucleus</keyword>
<dbReference type="InterPro" id="IPR026907">
    <property type="entry name" value="GCIP-like"/>
</dbReference>
<dbReference type="GO" id="GO:0005737">
    <property type="term" value="C:cytoplasm"/>
    <property type="evidence" value="ECO:0007669"/>
    <property type="project" value="UniProtKB-SubCell"/>
</dbReference>
<evidence type="ECO:0000313" key="10">
    <source>
        <dbReference type="EMBL" id="KAK4326390.1"/>
    </source>
</evidence>
<evidence type="ECO:0000256" key="6">
    <source>
        <dbReference type="ARBA" id="ARBA00023306"/>
    </source>
</evidence>
<evidence type="ECO:0000256" key="5">
    <source>
        <dbReference type="ARBA" id="ARBA00023242"/>
    </source>
</evidence>
<keyword evidence="6" id="KW-0131">Cell cycle</keyword>
<dbReference type="Proteomes" id="UP001292094">
    <property type="component" value="Unassembled WGS sequence"/>
</dbReference>
<evidence type="ECO:0000256" key="3">
    <source>
        <dbReference type="ARBA" id="ARBA00008940"/>
    </source>
</evidence>
<dbReference type="EMBL" id="JAWZYT010000221">
    <property type="protein sequence ID" value="KAK4326390.1"/>
    <property type="molecule type" value="Genomic_DNA"/>
</dbReference>
<accession>A0AAE1UPS5</accession>
<evidence type="ECO:0000259" key="8">
    <source>
        <dbReference type="Pfam" id="PF13324"/>
    </source>
</evidence>